<evidence type="ECO:0000256" key="10">
    <source>
        <dbReference type="ARBA" id="ARBA00023136"/>
    </source>
</evidence>
<keyword evidence="9" id="KW-0406">Ion transport</keyword>
<keyword evidence="8 13" id="KW-1133">Transmembrane helix</keyword>
<keyword evidence="15" id="KW-1185">Reference proteome</keyword>
<evidence type="ECO:0000256" key="7">
    <source>
        <dbReference type="ARBA" id="ARBA00022958"/>
    </source>
</evidence>
<feature type="transmembrane region" description="Helical" evidence="13">
    <location>
        <begin position="43"/>
        <end position="63"/>
    </location>
</feature>
<keyword evidence="11" id="KW-0407">Ion channel</keyword>
<dbReference type="AlphaFoldDB" id="A0A0R1ZVQ4"/>
<comment type="similarity">
    <text evidence="2">Belongs to the TMEM175 family.</text>
</comment>
<comment type="catalytic activity">
    <reaction evidence="12">
        <text>K(+)(in) = K(+)(out)</text>
        <dbReference type="Rhea" id="RHEA:29463"/>
        <dbReference type="ChEBI" id="CHEBI:29103"/>
    </reaction>
</comment>
<keyword evidence="7" id="KW-0630">Potassium</keyword>
<name>A0A0R1ZVQ4_9LACO</name>
<dbReference type="STRING" id="1291052.FC18_GL000912"/>
<evidence type="ECO:0000256" key="11">
    <source>
        <dbReference type="ARBA" id="ARBA00023303"/>
    </source>
</evidence>
<feature type="transmembrane region" description="Helical" evidence="13">
    <location>
        <begin position="149"/>
        <end position="172"/>
    </location>
</feature>
<dbReference type="PATRIC" id="fig|1291052.5.peg.928"/>
<dbReference type="GO" id="GO:0015252">
    <property type="term" value="F:proton channel activity"/>
    <property type="evidence" value="ECO:0007669"/>
    <property type="project" value="InterPro"/>
</dbReference>
<feature type="transmembrane region" description="Helical" evidence="13">
    <location>
        <begin position="107"/>
        <end position="128"/>
    </location>
</feature>
<keyword evidence="6" id="KW-0631">Potassium channel</keyword>
<dbReference type="Proteomes" id="UP000051679">
    <property type="component" value="Unassembled WGS sequence"/>
</dbReference>
<dbReference type="Pfam" id="PF06736">
    <property type="entry name" value="TMEM175"/>
    <property type="match status" value="1"/>
</dbReference>
<feature type="transmembrane region" description="Helical" evidence="13">
    <location>
        <begin position="75"/>
        <end position="95"/>
    </location>
</feature>
<keyword evidence="4" id="KW-0633">Potassium transport</keyword>
<comment type="caution">
    <text evidence="14">The sequence shown here is derived from an EMBL/GenBank/DDBJ whole genome shotgun (WGS) entry which is preliminary data.</text>
</comment>
<dbReference type="PANTHER" id="PTHR31462:SF5">
    <property type="entry name" value="ENDOSOMAL_LYSOSOMAL PROTON CHANNEL TMEM175"/>
    <property type="match status" value="1"/>
</dbReference>
<dbReference type="GO" id="GO:0016020">
    <property type="term" value="C:membrane"/>
    <property type="evidence" value="ECO:0007669"/>
    <property type="project" value="UniProtKB-SubCell"/>
</dbReference>
<evidence type="ECO:0000256" key="8">
    <source>
        <dbReference type="ARBA" id="ARBA00022989"/>
    </source>
</evidence>
<accession>A0A0R1ZVQ4</accession>
<evidence type="ECO:0000256" key="13">
    <source>
        <dbReference type="SAM" id="Phobius"/>
    </source>
</evidence>
<evidence type="ECO:0000313" key="15">
    <source>
        <dbReference type="Proteomes" id="UP000051679"/>
    </source>
</evidence>
<sequence>MSESRLVAFTDGIIAIIITVMVLEFKTPSATSFAALWALRHEFAVYLFSYLALAVYWVNHHHLFQLVRHVSTPVLWANMIYLLTLSFFPFATAWLGSTRLTALVPAMFYGGVNLLANLGYGCLVWTLMRDNRKLREPVRLYAGSFRKNVFSVAANVVAMASAFVWPPLVLIIDGVNLIVWAVPDRRIERHVWQKQHKNL</sequence>
<evidence type="ECO:0000256" key="3">
    <source>
        <dbReference type="ARBA" id="ARBA00022448"/>
    </source>
</evidence>
<evidence type="ECO:0000256" key="12">
    <source>
        <dbReference type="ARBA" id="ARBA00034430"/>
    </source>
</evidence>
<evidence type="ECO:0000256" key="9">
    <source>
        <dbReference type="ARBA" id="ARBA00023065"/>
    </source>
</evidence>
<evidence type="ECO:0000313" key="14">
    <source>
        <dbReference type="EMBL" id="KRM55862.1"/>
    </source>
</evidence>
<protein>
    <submittedName>
        <fullName evidence="14">Integral membrane protein</fullName>
    </submittedName>
</protein>
<reference evidence="14 15" key="1">
    <citation type="journal article" date="2015" name="Genome Announc.">
        <title>Expanding the biotechnology potential of lactobacilli through comparative genomics of 213 strains and associated genera.</title>
        <authorList>
            <person name="Sun Z."/>
            <person name="Harris H.M."/>
            <person name="McCann A."/>
            <person name="Guo C."/>
            <person name="Argimon S."/>
            <person name="Zhang W."/>
            <person name="Yang X."/>
            <person name="Jeffery I.B."/>
            <person name="Cooney J.C."/>
            <person name="Kagawa T.F."/>
            <person name="Liu W."/>
            <person name="Song Y."/>
            <person name="Salvetti E."/>
            <person name="Wrobel A."/>
            <person name="Rasinkangas P."/>
            <person name="Parkhill J."/>
            <person name="Rea M.C."/>
            <person name="O'Sullivan O."/>
            <person name="Ritari J."/>
            <person name="Douillard F.P."/>
            <person name="Paul Ross R."/>
            <person name="Yang R."/>
            <person name="Briner A.E."/>
            <person name="Felis G.E."/>
            <person name="de Vos W.M."/>
            <person name="Barrangou R."/>
            <person name="Klaenhammer T.R."/>
            <person name="Caufield P.W."/>
            <person name="Cui Y."/>
            <person name="Zhang H."/>
            <person name="O'Toole P.W."/>
        </authorList>
    </citation>
    <scope>NUCLEOTIDE SEQUENCE [LARGE SCALE GENOMIC DNA]</scope>
    <source>
        <strain evidence="14 15">DSM 20505</strain>
    </source>
</reference>
<evidence type="ECO:0000256" key="1">
    <source>
        <dbReference type="ARBA" id="ARBA00004141"/>
    </source>
</evidence>
<dbReference type="PANTHER" id="PTHR31462">
    <property type="entry name" value="ENDOSOMAL/LYSOSOMAL POTASSIUM CHANNEL TMEM175"/>
    <property type="match status" value="1"/>
</dbReference>
<evidence type="ECO:0000256" key="6">
    <source>
        <dbReference type="ARBA" id="ARBA00022826"/>
    </source>
</evidence>
<organism evidence="14 15">
    <name type="scientific">Lacticaseibacillus sharpeae JCM 1186 = DSM 20505</name>
    <dbReference type="NCBI Taxonomy" id="1291052"/>
    <lineage>
        <taxon>Bacteria</taxon>
        <taxon>Bacillati</taxon>
        <taxon>Bacillota</taxon>
        <taxon>Bacilli</taxon>
        <taxon>Lactobacillales</taxon>
        <taxon>Lactobacillaceae</taxon>
        <taxon>Lacticaseibacillus</taxon>
    </lineage>
</organism>
<feature type="transmembrane region" description="Helical" evidence="13">
    <location>
        <begin position="7"/>
        <end position="23"/>
    </location>
</feature>
<dbReference type="EMBL" id="AYYO01000011">
    <property type="protein sequence ID" value="KRM55862.1"/>
    <property type="molecule type" value="Genomic_DNA"/>
</dbReference>
<keyword evidence="5 13" id="KW-0812">Transmembrane</keyword>
<dbReference type="GO" id="GO:0005267">
    <property type="term" value="F:potassium channel activity"/>
    <property type="evidence" value="ECO:0007669"/>
    <property type="project" value="UniProtKB-KW"/>
</dbReference>
<proteinExistence type="inferred from homology"/>
<keyword evidence="10 13" id="KW-0472">Membrane</keyword>
<dbReference type="RefSeq" id="WP_054677796.1">
    <property type="nucleotide sequence ID" value="NZ_AYYO01000011.1"/>
</dbReference>
<evidence type="ECO:0000256" key="4">
    <source>
        <dbReference type="ARBA" id="ARBA00022538"/>
    </source>
</evidence>
<evidence type="ECO:0000256" key="5">
    <source>
        <dbReference type="ARBA" id="ARBA00022692"/>
    </source>
</evidence>
<evidence type="ECO:0000256" key="2">
    <source>
        <dbReference type="ARBA" id="ARBA00006920"/>
    </source>
</evidence>
<dbReference type="OrthoDB" id="7626281at2"/>
<dbReference type="InterPro" id="IPR010617">
    <property type="entry name" value="TMEM175-like"/>
</dbReference>
<gene>
    <name evidence="14" type="ORF">FC18_GL000912</name>
</gene>
<keyword evidence="3" id="KW-0813">Transport</keyword>
<comment type="subcellular location">
    <subcellularLocation>
        <location evidence="1">Membrane</location>
        <topology evidence="1">Multi-pass membrane protein</topology>
    </subcellularLocation>
</comment>